<dbReference type="PROSITE" id="PS50102">
    <property type="entry name" value="RRM"/>
    <property type="match status" value="1"/>
</dbReference>
<gene>
    <name evidence="4" type="ORF">NADFUDRAFT_81682</name>
</gene>
<evidence type="ECO:0000313" key="5">
    <source>
        <dbReference type="Proteomes" id="UP000095009"/>
    </source>
</evidence>
<dbReference type="OrthoDB" id="7763451at2759"/>
<dbReference type="Gene3D" id="3.30.70.330">
    <property type="match status" value="1"/>
</dbReference>
<accession>A0A1E3PNS9</accession>
<protein>
    <recommendedName>
        <fullName evidence="3">RRM domain-containing protein</fullName>
    </recommendedName>
</protein>
<feature type="domain" description="RRM" evidence="3">
    <location>
        <begin position="2"/>
        <end position="75"/>
    </location>
</feature>
<proteinExistence type="predicted"/>
<reference evidence="4 5" key="1">
    <citation type="journal article" date="2016" name="Proc. Natl. Acad. Sci. U.S.A.">
        <title>Comparative genomics of biotechnologically important yeasts.</title>
        <authorList>
            <person name="Riley R."/>
            <person name="Haridas S."/>
            <person name="Wolfe K.H."/>
            <person name="Lopes M.R."/>
            <person name="Hittinger C.T."/>
            <person name="Goeker M."/>
            <person name="Salamov A.A."/>
            <person name="Wisecaver J.H."/>
            <person name="Long T.M."/>
            <person name="Calvey C.H."/>
            <person name="Aerts A.L."/>
            <person name="Barry K.W."/>
            <person name="Choi C."/>
            <person name="Clum A."/>
            <person name="Coughlan A.Y."/>
            <person name="Deshpande S."/>
            <person name="Douglass A.P."/>
            <person name="Hanson S.J."/>
            <person name="Klenk H.-P."/>
            <person name="LaButti K.M."/>
            <person name="Lapidus A."/>
            <person name="Lindquist E.A."/>
            <person name="Lipzen A.M."/>
            <person name="Meier-Kolthoff J.P."/>
            <person name="Ohm R.A."/>
            <person name="Otillar R.P."/>
            <person name="Pangilinan J.L."/>
            <person name="Peng Y."/>
            <person name="Rokas A."/>
            <person name="Rosa C.A."/>
            <person name="Scheuner C."/>
            <person name="Sibirny A.A."/>
            <person name="Slot J.C."/>
            <person name="Stielow J.B."/>
            <person name="Sun H."/>
            <person name="Kurtzman C.P."/>
            <person name="Blackwell M."/>
            <person name="Grigoriev I.V."/>
            <person name="Jeffries T.W."/>
        </authorList>
    </citation>
    <scope>NUCLEOTIDE SEQUENCE [LARGE SCALE GENOMIC DNA]</scope>
    <source>
        <strain evidence="4 5">DSM 6958</strain>
    </source>
</reference>
<dbReference type="GO" id="GO:0003723">
    <property type="term" value="F:RNA binding"/>
    <property type="evidence" value="ECO:0007669"/>
    <property type="project" value="UniProtKB-UniRule"/>
</dbReference>
<dbReference type="PANTHER" id="PTHR32343:SF10">
    <property type="entry name" value="RNA-BINDING REGION RNP-1 DOMAIN-CONTAINING PROTEIN"/>
    <property type="match status" value="1"/>
</dbReference>
<dbReference type="InterPro" id="IPR012677">
    <property type="entry name" value="Nucleotide-bd_a/b_plait_sf"/>
</dbReference>
<evidence type="ECO:0000256" key="1">
    <source>
        <dbReference type="PROSITE-ProRule" id="PRU00176"/>
    </source>
</evidence>
<organism evidence="4 5">
    <name type="scientific">Nadsonia fulvescens var. elongata DSM 6958</name>
    <dbReference type="NCBI Taxonomy" id="857566"/>
    <lineage>
        <taxon>Eukaryota</taxon>
        <taxon>Fungi</taxon>
        <taxon>Dikarya</taxon>
        <taxon>Ascomycota</taxon>
        <taxon>Saccharomycotina</taxon>
        <taxon>Dipodascomycetes</taxon>
        <taxon>Dipodascales</taxon>
        <taxon>Dipodascales incertae sedis</taxon>
        <taxon>Nadsonia</taxon>
    </lineage>
</organism>
<name>A0A1E3PNS9_9ASCO</name>
<dbReference type="Proteomes" id="UP000095009">
    <property type="component" value="Unassembled WGS sequence"/>
</dbReference>
<keyword evidence="1" id="KW-0694">RNA-binding</keyword>
<dbReference type="EMBL" id="KV454407">
    <property type="protein sequence ID" value="ODQ67071.1"/>
    <property type="molecule type" value="Genomic_DNA"/>
</dbReference>
<dbReference type="Pfam" id="PF00076">
    <property type="entry name" value="RRM_1"/>
    <property type="match status" value="1"/>
</dbReference>
<dbReference type="InterPro" id="IPR035979">
    <property type="entry name" value="RBD_domain_sf"/>
</dbReference>
<evidence type="ECO:0000256" key="2">
    <source>
        <dbReference type="SAM" id="MobiDB-lite"/>
    </source>
</evidence>
<dbReference type="InterPro" id="IPR000504">
    <property type="entry name" value="RRM_dom"/>
</dbReference>
<dbReference type="AlphaFoldDB" id="A0A1E3PNS9"/>
<feature type="region of interest" description="Disordered" evidence="2">
    <location>
        <begin position="81"/>
        <end position="100"/>
    </location>
</feature>
<feature type="compositionally biased region" description="Basic and acidic residues" evidence="2">
    <location>
        <begin position="81"/>
        <end position="95"/>
    </location>
</feature>
<dbReference type="PANTHER" id="PTHR32343">
    <property type="entry name" value="SERINE/ARGININE-RICH SPLICING FACTOR"/>
    <property type="match status" value="1"/>
</dbReference>
<evidence type="ECO:0000313" key="4">
    <source>
        <dbReference type="EMBL" id="ODQ67071.1"/>
    </source>
</evidence>
<evidence type="ECO:0000259" key="3">
    <source>
        <dbReference type="PROSITE" id="PS50102"/>
    </source>
</evidence>
<keyword evidence="5" id="KW-1185">Reference proteome</keyword>
<dbReference type="SMART" id="SM00360">
    <property type="entry name" value="RRM"/>
    <property type="match status" value="1"/>
</dbReference>
<dbReference type="SUPFAM" id="SSF54928">
    <property type="entry name" value="RNA-binding domain, RBD"/>
    <property type="match status" value="1"/>
</dbReference>
<sequence>MPSITVSNLAPGTTTTEVSDFFAFCGKVNNVTLESGTLEDTALVEFNQLSAVKTALLLSESELKGRKITVITDSQTASKLEDLGHDVTSESRADSNNDDVPQELKPKAQVVAEYLSSGYVLGDKVIDRALELDTKHGISSGFTSFLTGLNDKYHLTEKAETADEKVGLSTTFSKYFDKALKTPTGSYIRSFYTDAAKTAADVHAEARRLADLKSGDSKKITSSSPPTAEKL</sequence>
<dbReference type="STRING" id="857566.A0A1E3PNS9"/>